<dbReference type="GO" id="GO:0017168">
    <property type="term" value="F:5-oxoprolinase (ATP-hydrolyzing) activity"/>
    <property type="evidence" value="ECO:0007669"/>
    <property type="project" value="TreeGrafter"/>
</dbReference>
<dbReference type="OrthoDB" id="9759608at2"/>
<accession>A0A0S3PU74</accession>
<feature type="domain" description="Hydantoinase/oxoprolinase N-terminal" evidence="2">
    <location>
        <begin position="12"/>
        <end position="184"/>
    </location>
</feature>
<dbReference type="GO" id="GO:0005829">
    <property type="term" value="C:cytosol"/>
    <property type="evidence" value="ECO:0007669"/>
    <property type="project" value="TreeGrafter"/>
</dbReference>
<dbReference type="GO" id="GO:0006749">
    <property type="term" value="P:glutathione metabolic process"/>
    <property type="evidence" value="ECO:0007669"/>
    <property type="project" value="TreeGrafter"/>
</dbReference>
<keyword evidence="4" id="KW-0436">Ligase</keyword>
<sequence length="701" mass="75301">MSSVTSADRFLIAADTGGTFTDLAVYDCETGETRFGKTLTTYGNLVDGVIAGLEDAQARVDQASLFKHGTTHVINSFIQRKGCRAALVTTKGFRDVLEIARGNRPETFNLRYRRDPPLVQRSMRFEVIERVDGQGNVLQPLDVGSVEQVARALRSAGAEAVAISLLNAYANAEHEKQVREILRDLLPGVYITIGTELSREWMEYERTSTAVANAFVGAQMAKYVEGFEQALKERAFSGRFYMMGSNGGVMSADAAIEQPVALVESGPIGGCIGAAAYAKALGISRMIAFDMGGTTAKCALVENAQFDVTNTYWVGGYERGFPLRTPVLDIVEVGAGGGSIAWLDDNTRLRLGPKSAGSDPGPVCFGRGGDAPTVTDANLVLGRIGSDSFMNGRLKLDEQASFGVIDKKLAGPLGFAAGDRVDRVAQGILDLATVTMSGAIKEITVERGRNILDYQLFVFGGGGPLFGGDLARNIGIRDVIVPPHPGAFSSLGMLMAEARRDASRTFLKELSAENLDTAKSMIATISVELRQSMSAEFDVSAISFIYEADISYIGQSHTVRVPLPAELTVESVQSAFEAVYRARYGHLNEGTGTAFVVLRVGALVPTSRPSLERMRPAGGHTSPKPRTHRSVYFSELSRRLDTPVYARTDLGAGAELNGPAIVEEYSSTVVVGPKDKLVVGEFGELRIRCEGLMRKRQSANG</sequence>
<evidence type="ECO:0000259" key="3">
    <source>
        <dbReference type="Pfam" id="PF19278"/>
    </source>
</evidence>
<reference evidence="4 5" key="1">
    <citation type="submission" date="2015-08" db="EMBL/GenBank/DDBJ databases">
        <title>Investigation of the bacterial diversity of lava forest soil.</title>
        <authorList>
            <person name="Lee J.S."/>
        </authorList>
    </citation>
    <scope>NUCLEOTIDE SEQUENCE [LARGE SCALE GENOMIC DNA]</scope>
    <source>
        <strain evidence="4 5">GJW-30</strain>
    </source>
</reference>
<dbReference type="AlphaFoldDB" id="A0A0S3PU74"/>
<dbReference type="PANTHER" id="PTHR11365:SF23">
    <property type="entry name" value="HYPOTHETICAL 5-OXOPROLINASE (EUROFUNG)-RELATED"/>
    <property type="match status" value="1"/>
</dbReference>
<dbReference type="PANTHER" id="PTHR11365">
    <property type="entry name" value="5-OXOPROLINASE RELATED"/>
    <property type="match status" value="1"/>
</dbReference>
<dbReference type="Pfam" id="PF19278">
    <property type="entry name" value="Hydant_A_C"/>
    <property type="match status" value="1"/>
</dbReference>
<evidence type="ECO:0000313" key="5">
    <source>
        <dbReference type="Proteomes" id="UP000236884"/>
    </source>
</evidence>
<proteinExistence type="predicted"/>
<dbReference type="InterPro" id="IPR049517">
    <property type="entry name" value="ACX-like_C"/>
</dbReference>
<name>A0A0S3PU74_9BRAD</name>
<keyword evidence="5" id="KW-1185">Reference proteome</keyword>
<protein>
    <submittedName>
        <fullName evidence="4">Acetophenone carboxylase gamma subunit</fullName>
        <ecNumber evidence="4">6.4.1.8</ecNumber>
    </submittedName>
</protein>
<evidence type="ECO:0000313" key="4">
    <source>
        <dbReference type="EMBL" id="BAT59442.1"/>
    </source>
</evidence>
<dbReference type="Pfam" id="PF01968">
    <property type="entry name" value="Hydantoinase_A"/>
    <property type="match status" value="1"/>
</dbReference>
<feature type="domain" description="Hydantoinase A/oxoprolinase" evidence="1">
    <location>
        <begin position="206"/>
        <end position="501"/>
    </location>
</feature>
<feature type="domain" description="Acetophenone carboxylase-like C-terminal" evidence="3">
    <location>
        <begin position="534"/>
        <end position="679"/>
    </location>
</feature>
<dbReference type="EC" id="6.4.1.8" evidence="4"/>
<dbReference type="Pfam" id="PF05378">
    <property type="entry name" value="Hydant_A_N"/>
    <property type="match status" value="1"/>
</dbReference>
<organism evidence="4 5">
    <name type="scientific">Variibacter gotjawalensis</name>
    <dbReference type="NCBI Taxonomy" id="1333996"/>
    <lineage>
        <taxon>Bacteria</taxon>
        <taxon>Pseudomonadati</taxon>
        <taxon>Pseudomonadota</taxon>
        <taxon>Alphaproteobacteria</taxon>
        <taxon>Hyphomicrobiales</taxon>
        <taxon>Nitrobacteraceae</taxon>
        <taxon>Variibacter</taxon>
    </lineage>
</organism>
<dbReference type="InterPro" id="IPR002821">
    <property type="entry name" value="Hydantoinase_A"/>
</dbReference>
<dbReference type="RefSeq" id="WP_096354810.1">
    <property type="nucleotide sequence ID" value="NZ_AP014946.1"/>
</dbReference>
<dbReference type="InterPro" id="IPR045079">
    <property type="entry name" value="Oxoprolinase-like"/>
</dbReference>
<evidence type="ECO:0000259" key="2">
    <source>
        <dbReference type="Pfam" id="PF05378"/>
    </source>
</evidence>
<dbReference type="KEGG" id="vgo:GJW-30_1_01975"/>
<gene>
    <name evidence="4" type="primary">apc3_4</name>
    <name evidence="4" type="ORF">GJW-30_1_01975</name>
</gene>
<dbReference type="Proteomes" id="UP000236884">
    <property type="component" value="Chromosome"/>
</dbReference>
<dbReference type="GO" id="GO:0016874">
    <property type="term" value="F:ligase activity"/>
    <property type="evidence" value="ECO:0007669"/>
    <property type="project" value="UniProtKB-KW"/>
</dbReference>
<dbReference type="EMBL" id="AP014946">
    <property type="protein sequence ID" value="BAT59442.1"/>
    <property type="molecule type" value="Genomic_DNA"/>
</dbReference>
<evidence type="ECO:0000259" key="1">
    <source>
        <dbReference type="Pfam" id="PF01968"/>
    </source>
</evidence>
<dbReference type="InterPro" id="IPR008040">
    <property type="entry name" value="Hydant_A_N"/>
</dbReference>